<dbReference type="RefSeq" id="WP_102516920.1">
    <property type="nucleotide sequence ID" value="NZ_CAWNSM010000041.1"/>
</dbReference>
<dbReference type="Proteomes" id="UP000235330">
    <property type="component" value="Unassembled WGS sequence"/>
</dbReference>
<protein>
    <submittedName>
        <fullName evidence="1">Uncharacterized protein</fullName>
    </submittedName>
</protein>
<proteinExistence type="predicted"/>
<dbReference type="AlphaFoldDB" id="A0A2N7F8Q1"/>
<reference evidence="2" key="1">
    <citation type="submission" date="2016-07" db="EMBL/GenBank/DDBJ databases">
        <title>Nontailed viruses are major unrecognized killers of bacteria in the ocean.</title>
        <authorList>
            <person name="Kauffman K."/>
            <person name="Hussain F."/>
            <person name="Yang J."/>
            <person name="Arevalo P."/>
            <person name="Brown J."/>
            <person name="Cutler M."/>
            <person name="Kelly L."/>
            <person name="Polz M.F."/>
        </authorList>
    </citation>
    <scope>NUCLEOTIDE SEQUENCE [LARGE SCALE GENOMIC DNA]</scope>
    <source>
        <strain evidence="2">10N.261.55.E11</strain>
    </source>
</reference>
<accession>A0A2N7F8Q1</accession>
<evidence type="ECO:0000313" key="2">
    <source>
        <dbReference type="Proteomes" id="UP000235330"/>
    </source>
</evidence>
<gene>
    <name evidence="1" type="ORF">BCU17_22985</name>
</gene>
<dbReference type="EMBL" id="MCWU01000041">
    <property type="protein sequence ID" value="PMJ63234.1"/>
    <property type="molecule type" value="Genomic_DNA"/>
</dbReference>
<sequence>MFIIQVCSGVLPRYLSHYIVTDTGLTPVITVHKDKALPLTDADSQDAFKRLLPFWPQMKVIEV</sequence>
<comment type="caution">
    <text evidence="1">The sequence shown here is derived from an EMBL/GenBank/DDBJ whole genome shotgun (WGS) entry which is preliminary data.</text>
</comment>
<organism evidence="1 2">
    <name type="scientific">Vibrio splendidus</name>
    <dbReference type="NCBI Taxonomy" id="29497"/>
    <lineage>
        <taxon>Bacteria</taxon>
        <taxon>Pseudomonadati</taxon>
        <taxon>Pseudomonadota</taxon>
        <taxon>Gammaproteobacteria</taxon>
        <taxon>Vibrionales</taxon>
        <taxon>Vibrionaceae</taxon>
        <taxon>Vibrio</taxon>
    </lineage>
</organism>
<evidence type="ECO:0000313" key="1">
    <source>
        <dbReference type="EMBL" id="PMJ63234.1"/>
    </source>
</evidence>
<name>A0A2N7F8Q1_VIBSP</name>